<dbReference type="PROSITE" id="PS52016">
    <property type="entry name" value="TONB_DEPENDENT_REC_3"/>
    <property type="match status" value="1"/>
</dbReference>
<keyword evidence="4" id="KW-0410">Iron transport</keyword>
<evidence type="ECO:0000313" key="17">
    <source>
        <dbReference type="Proteomes" id="UP001336314"/>
    </source>
</evidence>
<evidence type="ECO:0000259" key="15">
    <source>
        <dbReference type="Pfam" id="PF07715"/>
    </source>
</evidence>
<evidence type="ECO:0000256" key="9">
    <source>
        <dbReference type="ARBA" id="ARBA00023136"/>
    </source>
</evidence>
<evidence type="ECO:0000256" key="7">
    <source>
        <dbReference type="ARBA" id="ARBA00023065"/>
    </source>
</evidence>
<protein>
    <submittedName>
        <fullName evidence="16">TonB-dependent receptor</fullName>
    </submittedName>
</protein>
<evidence type="ECO:0000256" key="5">
    <source>
        <dbReference type="ARBA" id="ARBA00022692"/>
    </source>
</evidence>
<dbReference type="Pfam" id="PF00593">
    <property type="entry name" value="TonB_dep_Rec_b-barrel"/>
    <property type="match status" value="1"/>
</dbReference>
<accession>A0ABU7J4K5</accession>
<dbReference type="EMBL" id="JAUHLI010000007">
    <property type="protein sequence ID" value="MEE2001436.1"/>
    <property type="molecule type" value="Genomic_DNA"/>
</dbReference>
<evidence type="ECO:0000256" key="3">
    <source>
        <dbReference type="ARBA" id="ARBA00022452"/>
    </source>
</evidence>
<feature type="domain" description="TonB-dependent receptor plug" evidence="15">
    <location>
        <begin position="55"/>
        <end position="163"/>
    </location>
</feature>
<evidence type="ECO:0000313" key="16">
    <source>
        <dbReference type="EMBL" id="MEE2001436.1"/>
    </source>
</evidence>
<dbReference type="PANTHER" id="PTHR32552:SF81">
    <property type="entry name" value="TONB-DEPENDENT OUTER MEMBRANE RECEPTOR"/>
    <property type="match status" value="1"/>
</dbReference>
<reference evidence="16 17" key="1">
    <citation type="submission" date="2023-07" db="EMBL/GenBank/DDBJ databases">
        <title>Alkalimonas sp., MEB108 novel, alkaliphilic bacterium isolated from Lonar Lake, India.</title>
        <authorList>
            <person name="Joshi A."/>
            <person name="Thite S."/>
        </authorList>
    </citation>
    <scope>NUCLEOTIDE SEQUENCE [LARGE SCALE GENOMIC DNA]</scope>
    <source>
        <strain evidence="16 17">MEB108</strain>
    </source>
</reference>
<keyword evidence="10 11" id="KW-0998">Cell outer membrane</keyword>
<dbReference type="PANTHER" id="PTHR32552">
    <property type="entry name" value="FERRICHROME IRON RECEPTOR-RELATED"/>
    <property type="match status" value="1"/>
</dbReference>
<name>A0ABU7J4K5_9GAMM</name>
<evidence type="ECO:0000259" key="14">
    <source>
        <dbReference type="Pfam" id="PF00593"/>
    </source>
</evidence>
<keyword evidence="6" id="KW-0408">Iron</keyword>
<keyword evidence="13" id="KW-0732">Signal</keyword>
<keyword evidence="7" id="KW-0406">Ion transport</keyword>
<gene>
    <name evidence="16" type="ORF">QWY20_08220</name>
</gene>
<evidence type="ECO:0000256" key="2">
    <source>
        <dbReference type="ARBA" id="ARBA00022448"/>
    </source>
</evidence>
<evidence type="ECO:0000256" key="12">
    <source>
        <dbReference type="RuleBase" id="RU003357"/>
    </source>
</evidence>
<dbReference type="InterPro" id="IPR012910">
    <property type="entry name" value="Plug_dom"/>
</dbReference>
<dbReference type="InterPro" id="IPR036942">
    <property type="entry name" value="Beta-barrel_TonB_sf"/>
</dbReference>
<organism evidence="16 17">
    <name type="scientific">Alkalimonas cellulosilytica</name>
    <dbReference type="NCBI Taxonomy" id="3058395"/>
    <lineage>
        <taxon>Bacteria</taxon>
        <taxon>Pseudomonadati</taxon>
        <taxon>Pseudomonadota</taxon>
        <taxon>Gammaproteobacteria</taxon>
        <taxon>Alkalimonas</taxon>
    </lineage>
</organism>
<feature type="signal peptide" evidence="13">
    <location>
        <begin position="1"/>
        <end position="27"/>
    </location>
</feature>
<keyword evidence="9 11" id="KW-0472">Membrane</keyword>
<keyword evidence="8 12" id="KW-0798">TonB box</keyword>
<evidence type="ECO:0000256" key="13">
    <source>
        <dbReference type="SAM" id="SignalP"/>
    </source>
</evidence>
<proteinExistence type="inferred from homology"/>
<evidence type="ECO:0000256" key="6">
    <source>
        <dbReference type="ARBA" id="ARBA00023004"/>
    </source>
</evidence>
<evidence type="ECO:0000256" key="1">
    <source>
        <dbReference type="ARBA" id="ARBA00004571"/>
    </source>
</evidence>
<keyword evidence="16" id="KW-0675">Receptor</keyword>
<dbReference type="SUPFAM" id="SSF56935">
    <property type="entry name" value="Porins"/>
    <property type="match status" value="1"/>
</dbReference>
<evidence type="ECO:0000256" key="11">
    <source>
        <dbReference type="PROSITE-ProRule" id="PRU01360"/>
    </source>
</evidence>
<keyword evidence="3 11" id="KW-1134">Transmembrane beta strand</keyword>
<evidence type="ECO:0000256" key="8">
    <source>
        <dbReference type="ARBA" id="ARBA00023077"/>
    </source>
</evidence>
<keyword evidence="2 11" id="KW-0813">Transport</keyword>
<comment type="similarity">
    <text evidence="11 12">Belongs to the TonB-dependent receptor family.</text>
</comment>
<feature type="chain" id="PRO_5045844919" evidence="13">
    <location>
        <begin position="28"/>
        <end position="748"/>
    </location>
</feature>
<comment type="subcellular location">
    <subcellularLocation>
        <location evidence="1 11">Cell outer membrane</location>
        <topology evidence="1 11">Multi-pass membrane protein</topology>
    </subcellularLocation>
</comment>
<dbReference type="Pfam" id="PF07715">
    <property type="entry name" value="Plug"/>
    <property type="match status" value="1"/>
</dbReference>
<feature type="domain" description="TonB-dependent receptor-like beta-barrel" evidence="14">
    <location>
        <begin position="292"/>
        <end position="711"/>
    </location>
</feature>
<keyword evidence="17" id="KW-1185">Reference proteome</keyword>
<evidence type="ECO:0000256" key="4">
    <source>
        <dbReference type="ARBA" id="ARBA00022496"/>
    </source>
</evidence>
<dbReference type="Gene3D" id="2.40.170.20">
    <property type="entry name" value="TonB-dependent receptor, beta-barrel domain"/>
    <property type="match status" value="1"/>
</dbReference>
<evidence type="ECO:0000256" key="10">
    <source>
        <dbReference type="ARBA" id="ARBA00023237"/>
    </source>
</evidence>
<sequence length="748" mass="84079">MMITRLSATAVAVAMVCFGPAVLAAQAATAPTDNTTTDEVERIEVFAQRRSQDVHDVSVAVSLIDGDYLQQRQIKDAVELAALVPNFIASQAAAEGTTPAFTLRGVGMFDYNTSTISPIAIYSDEVVSGGANFLTGQLFDLERVEVLRGPQGTLFGRNTTGGAVLLRSRLPEHEFSGYIRASAAEQQSYRVQGAVNAPVSENTAARFAFNWQDYQYSMTNLFPGADGGGMEQASFRLLLSSEWQGWSLLWRLHSEHWSGQPKPVYSAGVFRDLATGERCSPAEVGSRDCVDNFGFAVPSDDYWTTSANTGDKRNRTDSWGTSLQLERALSDSVSMKSITAYKSFNRFHSWDADGPGQFIEGILGSDNEFFSQEVTWFWQQPERFWTAGLFYLNERLVQNNELDLFRDFRAVPELAAVPATFIYRNRLRNEAIAAYAQLEQQLSSDWQLTAGVRLTDEQTRYHANADLDTVAFYLDDFWDLTGKVSDTEWTGKLALIQRLNQRHSLYYSYSRGYKSGGYNAGFSSSPEEAVDSAYDPEYLHAWELGSRWRSNDASLFWDLALFYYDYRDQQTFVNISSGTAPYHVLKNAGDGRIAGLESDWRYRPTAKTELQLSVGYIPLAKLGEYQQGDVFVADTRLPFTPKWTIGASIEQQLVLAEQALHWQLGVRYQSAIYFDQYQDPYARQDGYALWHGRLGWQLSSDLELALWGKNLFNQKYAELKFDSVAALGAYTQLRGEARQLGIELSYQF</sequence>
<dbReference type="RefSeq" id="WP_330128539.1">
    <property type="nucleotide sequence ID" value="NZ_JAUHLI010000007.1"/>
</dbReference>
<comment type="caution">
    <text evidence="16">The sequence shown here is derived from an EMBL/GenBank/DDBJ whole genome shotgun (WGS) entry which is preliminary data.</text>
</comment>
<dbReference type="Proteomes" id="UP001336314">
    <property type="component" value="Unassembled WGS sequence"/>
</dbReference>
<dbReference type="InterPro" id="IPR039426">
    <property type="entry name" value="TonB-dep_rcpt-like"/>
</dbReference>
<dbReference type="InterPro" id="IPR000531">
    <property type="entry name" value="Beta-barrel_TonB"/>
</dbReference>
<keyword evidence="5 11" id="KW-0812">Transmembrane</keyword>